<accession>A0A7I4YNQ6</accession>
<dbReference type="InterPro" id="IPR052709">
    <property type="entry name" value="Transposase-MT_Hybrid"/>
</dbReference>
<dbReference type="GO" id="GO:0015074">
    <property type="term" value="P:DNA integration"/>
    <property type="evidence" value="ECO:0007669"/>
    <property type="project" value="TreeGrafter"/>
</dbReference>
<dbReference type="GO" id="GO:0003697">
    <property type="term" value="F:single-stranded DNA binding"/>
    <property type="evidence" value="ECO:0007669"/>
    <property type="project" value="TreeGrafter"/>
</dbReference>
<dbReference type="GO" id="GO:0044547">
    <property type="term" value="F:DNA topoisomerase binding"/>
    <property type="evidence" value="ECO:0007669"/>
    <property type="project" value="TreeGrafter"/>
</dbReference>
<dbReference type="GO" id="GO:0000014">
    <property type="term" value="F:single-stranded DNA endodeoxyribonuclease activity"/>
    <property type="evidence" value="ECO:0007669"/>
    <property type="project" value="TreeGrafter"/>
</dbReference>
<dbReference type="GO" id="GO:0003690">
    <property type="term" value="F:double-stranded DNA binding"/>
    <property type="evidence" value="ECO:0007669"/>
    <property type="project" value="TreeGrafter"/>
</dbReference>
<evidence type="ECO:0000313" key="1">
    <source>
        <dbReference type="Proteomes" id="UP000025227"/>
    </source>
</evidence>
<reference evidence="2" key="1">
    <citation type="submission" date="2020-12" db="UniProtKB">
        <authorList>
            <consortium name="WormBaseParasite"/>
        </authorList>
    </citation>
    <scope>IDENTIFICATION</scope>
    <source>
        <strain evidence="2">MHco3</strain>
    </source>
</reference>
<proteinExistence type="predicted"/>
<dbReference type="GO" id="GO:0042800">
    <property type="term" value="F:histone H3K4 methyltransferase activity"/>
    <property type="evidence" value="ECO:0007669"/>
    <property type="project" value="TreeGrafter"/>
</dbReference>
<dbReference type="WBParaSite" id="HCON_00115130-00001">
    <property type="protein sequence ID" value="HCON_00115130-00001"/>
    <property type="gene ID" value="HCON_00115130"/>
</dbReference>
<protein>
    <submittedName>
        <fullName evidence="2">Histone-lysine N-methyltransferase SETMAR</fullName>
    </submittedName>
</protein>
<dbReference type="GO" id="GO:0000729">
    <property type="term" value="P:DNA double-strand break processing"/>
    <property type="evidence" value="ECO:0007669"/>
    <property type="project" value="TreeGrafter"/>
</dbReference>
<dbReference type="GO" id="GO:0006303">
    <property type="term" value="P:double-strand break repair via nonhomologous end joining"/>
    <property type="evidence" value="ECO:0007669"/>
    <property type="project" value="TreeGrafter"/>
</dbReference>
<dbReference type="GO" id="GO:0000793">
    <property type="term" value="C:condensed chromosome"/>
    <property type="evidence" value="ECO:0007669"/>
    <property type="project" value="TreeGrafter"/>
</dbReference>
<keyword evidence="1" id="KW-1185">Reference proteome</keyword>
<dbReference type="GO" id="GO:0046975">
    <property type="term" value="F:histone H3K36 methyltransferase activity"/>
    <property type="evidence" value="ECO:0007669"/>
    <property type="project" value="TreeGrafter"/>
</dbReference>
<dbReference type="InterPro" id="IPR036397">
    <property type="entry name" value="RNaseH_sf"/>
</dbReference>
<dbReference type="GO" id="GO:0044774">
    <property type="term" value="P:mitotic DNA integrity checkpoint signaling"/>
    <property type="evidence" value="ECO:0007669"/>
    <property type="project" value="TreeGrafter"/>
</dbReference>
<dbReference type="PANTHER" id="PTHR46060:SF2">
    <property type="entry name" value="HISTONE-LYSINE N-METHYLTRANSFERASE SETMAR"/>
    <property type="match status" value="1"/>
</dbReference>
<evidence type="ECO:0000313" key="2">
    <source>
        <dbReference type="WBParaSite" id="HCON_00115130-00001"/>
    </source>
</evidence>
<dbReference type="Proteomes" id="UP000025227">
    <property type="component" value="Unplaced"/>
</dbReference>
<dbReference type="OrthoDB" id="616263at2759"/>
<dbReference type="GO" id="GO:0005634">
    <property type="term" value="C:nucleus"/>
    <property type="evidence" value="ECO:0007669"/>
    <property type="project" value="TreeGrafter"/>
</dbReference>
<dbReference type="GO" id="GO:0031297">
    <property type="term" value="P:replication fork processing"/>
    <property type="evidence" value="ECO:0007669"/>
    <property type="project" value="TreeGrafter"/>
</dbReference>
<sequence length="132" mass="15650">MEDEERVGRPSLVDHNVLLRAVEEDRRQPLRKSAKKMGVSHTVVAAHLKLLGMVRKLDKWVPHDFTEQQELKRFEVPSSLLIRNDAEPFLHRIEMCDEKWILYDNRERSAQWVGVDEPSKNFQNQVYSSRRQ</sequence>
<dbReference type="Gene3D" id="3.30.420.10">
    <property type="entry name" value="Ribonuclease H-like superfamily/Ribonuclease H"/>
    <property type="match status" value="1"/>
</dbReference>
<organism evidence="1 2">
    <name type="scientific">Haemonchus contortus</name>
    <name type="common">Barber pole worm</name>
    <dbReference type="NCBI Taxonomy" id="6289"/>
    <lineage>
        <taxon>Eukaryota</taxon>
        <taxon>Metazoa</taxon>
        <taxon>Ecdysozoa</taxon>
        <taxon>Nematoda</taxon>
        <taxon>Chromadorea</taxon>
        <taxon>Rhabditida</taxon>
        <taxon>Rhabditina</taxon>
        <taxon>Rhabditomorpha</taxon>
        <taxon>Strongyloidea</taxon>
        <taxon>Trichostrongylidae</taxon>
        <taxon>Haemonchus</taxon>
    </lineage>
</organism>
<dbReference type="PANTHER" id="PTHR46060">
    <property type="entry name" value="MARINER MOS1 TRANSPOSASE-LIKE PROTEIN"/>
    <property type="match status" value="1"/>
</dbReference>
<dbReference type="AlphaFoldDB" id="A0A7I4YNQ6"/>
<name>A0A7I4YNQ6_HAECO</name>
<dbReference type="GO" id="GO:0035861">
    <property type="term" value="C:site of double-strand break"/>
    <property type="evidence" value="ECO:0007669"/>
    <property type="project" value="TreeGrafter"/>
</dbReference>